<feature type="domain" description="Protein-glutamine gamma-glutamyltransferase-like C-terminal" evidence="2">
    <location>
        <begin position="172"/>
        <end position="237"/>
    </location>
</feature>
<name>A0ABR6W7B9_9BACT</name>
<accession>A0ABR6W7B9</accession>
<dbReference type="Proteomes" id="UP000700732">
    <property type="component" value="Unassembled WGS sequence"/>
</dbReference>
<gene>
    <name evidence="3" type="ORF">FH603_2982</name>
</gene>
<evidence type="ECO:0000313" key="4">
    <source>
        <dbReference type="Proteomes" id="UP000700732"/>
    </source>
</evidence>
<keyword evidence="4" id="KW-1185">Reference proteome</keyword>
<proteinExistence type="predicted"/>
<organism evidence="3 4">
    <name type="scientific">Spirosoma utsteinense</name>
    <dbReference type="NCBI Taxonomy" id="2585773"/>
    <lineage>
        <taxon>Bacteria</taxon>
        <taxon>Pseudomonadati</taxon>
        <taxon>Bacteroidota</taxon>
        <taxon>Cytophagia</taxon>
        <taxon>Cytophagales</taxon>
        <taxon>Cytophagaceae</taxon>
        <taxon>Spirosoma</taxon>
    </lineage>
</organism>
<dbReference type="Pfam" id="PF13559">
    <property type="entry name" value="DUF4129"/>
    <property type="match status" value="1"/>
</dbReference>
<dbReference type="EMBL" id="VFIA01000016">
    <property type="protein sequence ID" value="MBC3792468.1"/>
    <property type="molecule type" value="Genomic_DNA"/>
</dbReference>
<keyword evidence="1" id="KW-0812">Transmembrane</keyword>
<keyword evidence="1" id="KW-0472">Membrane</keyword>
<dbReference type="RefSeq" id="WP_186738239.1">
    <property type="nucleotide sequence ID" value="NZ_VFIA01000016.1"/>
</dbReference>
<dbReference type="InterPro" id="IPR025403">
    <property type="entry name" value="TgpA-like_C"/>
</dbReference>
<evidence type="ECO:0000256" key="1">
    <source>
        <dbReference type="SAM" id="Phobius"/>
    </source>
</evidence>
<comment type="caution">
    <text evidence="3">The sequence shown here is derived from an EMBL/GenBank/DDBJ whole genome shotgun (WGS) entry which is preliminary data.</text>
</comment>
<protein>
    <recommendedName>
        <fullName evidence="2">Protein-glutamine gamma-glutamyltransferase-like C-terminal domain-containing protein</fullName>
    </recommendedName>
</protein>
<evidence type="ECO:0000313" key="3">
    <source>
        <dbReference type="EMBL" id="MBC3792468.1"/>
    </source>
</evidence>
<feature type="transmembrane region" description="Helical" evidence="1">
    <location>
        <begin position="102"/>
        <end position="120"/>
    </location>
</feature>
<reference evidence="3 4" key="1">
    <citation type="submission" date="2019-06" db="EMBL/GenBank/DDBJ databases">
        <title>Spirosoma utsteinense sp. nov. isolated from Antarctic ice-free soils.</title>
        <authorList>
            <person name="Tahon G."/>
        </authorList>
    </citation>
    <scope>NUCLEOTIDE SEQUENCE [LARGE SCALE GENOMIC DNA]</scope>
    <source>
        <strain evidence="3 4">LMG 31447</strain>
    </source>
</reference>
<evidence type="ECO:0000259" key="2">
    <source>
        <dbReference type="Pfam" id="PF13559"/>
    </source>
</evidence>
<sequence>MRSSRTKWQALLVWLLILTAIGPISSLAQSAKAPAKAVNAPDDQLPVQIRYPNAGRLRELQTDRDYQYGRDTPPPENPMARFGQWLWRKIGDFFRSQAYKNVGQYVVLVLIAGLVVYLLMKAEVMGFLFSKRAQSGQLDYENLTENIHAIDFDRAIEEAVNGRSYRLAIRLLYLRTLKQLTDTAHIQYKPDKTNRQYVYELASPLQADFETLTRQFEFVWYGDSPVDETRFEAIRQQFQTFNRLFVQ</sequence>
<keyword evidence="1" id="KW-1133">Transmembrane helix</keyword>